<accession>A0A478FP26</accession>
<evidence type="ECO:0000313" key="2">
    <source>
        <dbReference type="Proteomes" id="UP000324831"/>
    </source>
</evidence>
<evidence type="ECO:0000313" key="1">
    <source>
        <dbReference type="EMBL" id="GCE63048.1"/>
    </source>
</evidence>
<gene>
    <name evidence="1" type="ORF">MHSWG343_00260</name>
</gene>
<dbReference type="Proteomes" id="UP000324831">
    <property type="component" value="Unassembled WGS sequence"/>
</dbReference>
<organism evidence="1 2">
    <name type="scientific">Candidatus Mycoplasma haematohominis</name>
    <dbReference type="NCBI Taxonomy" id="1494318"/>
    <lineage>
        <taxon>Bacteria</taxon>
        <taxon>Bacillati</taxon>
        <taxon>Mycoplasmatota</taxon>
        <taxon>Mollicutes</taxon>
        <taxon>Mycoplasmataceae</taxon>
        <taxon>Mycoplasma</taxon>
    </lineage>
</organism>
<protein>
    <submittedName>
        <fullName evidence="1">Uncharacterized protein</fullName>
    </submittedName>
</protein>
<comment type="caution">
    <text evidence="1">The sequence shown here is derived from an EMBL/GenBank/DDBJ whole genome shotgun (WGS) entry which is preliminary data.</text>
</comment>
<name>A0A478FP26_9MOLU</name>
<reference evidence="1 2" key="1">
    <citation type="submission" date="2019-01" db="EMBL/GenBank/DDBJ databases">
        <title>Draft genome sequences of Candidatus Mycoplasma haemohominis SWG34-3 identified from a patient with pyrexia, anemia and liver dysfunction.</title>
        <authorList>
            <person name="Sekizuka T."/>
            <person name="Hattori N."/>
            <person name="Katano H."/>
            <person name="Takuma T."/>
            <person name="Ito T."/>
            <person name="Arai N."/>
            <person name="Yanai R."/>
            <person name="Ishii S."/>
            <person name="Miura Y."/>
            <person name="Tokunaga T."/>
            <person name="Watanabe H."/>
            <person name="Nomura N."/>
            <person name="Eguchi J."/>
            <person name="Arai T."/>
            <person name="Hasegawa H."/>
            <person name="Nakamaki T."/>
            <person name="Wakita T."/>
            <person name="Niki Y."/>
            <person name="Kuroda M."/>
        </authorList>
    </citation>
    <scope>NUCLEOTIDE SEQUENCE [LARGE SCALE GENOMIC DNA]</scope>
    <source>
        <strain evidence="1">SWG34-3</strain>
    </source>
</reference>
<dbReference type="AlphaFoldDB" id="A0A478FP26"/>
<sequence length="168" mass="17977">MTPQAAIGTGLGGLAAAGAGGTAVAYAAGAFKGTENKTTNNKEPTYLSQALKENSSPIKEYIGNSNDKIKTLLGDNNTPKYSETLKGAWEKMTEDPSGTSLNKPSTDKDALFKEAIDENRKTEISGYTSRWCEHTSNKPLSAIPTVDSGDKNTWDAFNKACFWTKATE</sequence>
<proteinExistence type="predicted"/>
<dbReference type="EMBL" id="BIMN01000001">
    <property type="protein sequence ID" value="GCE63048.1"/>
    <property type="molecule type" value="Genomic_DNA"/>
</dbReference>